<feature type="compositionally biased region" description="Basic residues" evidence="1">
    <location>
        <begin position="74"/>
        <end position="88"/>
    </location>
</feature>
<dbReference type="GeneID" id="9665077"/>
<evidence type="ECO:0000313" key="2">
    <source>
        <dbReference type="EMBL" id="EEU37220.1"/>
    </source>
</evidence>
<dbReference type="KEGG" id="nhe:NECHADRAFT_78461"/>
<feature type="compositionally biased region" description="Basic and acidic residues" evidence="1">
    <location>
        <begin position="102"/>
        <end position="113"/>
    </location>
</feature>
<proteinExistence type="predicted"/>
<dbReference type="VEuPathDB" id="FungiDB:NECHADRAFT_78461"/>
<feature type="region of interest" description="Disordered" evidence="1">
    <location>
        <begin position="1"/>
        <end position="126"/>
    </location>
</feature>
<organism evidence="2 3">
    <name type="scientific">Fusarium vanettenii (strain ATCC MYA-4622 / CBS 123669 / FGSC 9596 / NRRL 45880 / 77-13-4)</name>
    <name type="common">Fusarium solani subsp. pisi</name>
    <dbReference type="NCBI Taxonomy" id="660122"/>
    <lineage>
        <taxon>Eukaryota</taxon>
        <taxon>Fungi</taxon>
        <taxon>Dikarya</taxon>
        <taxon>Ascomycota</taxon>
        <taxon>Pezizomycotina</taxon>
        <taxon>Sordariomycetes</taxon>
        <taxon>Hypocreomycetidae</taxon>
        <taxon>Hypocreales</taxon>
        <taxon>Nectriaceae</taxon>
        <taxon>Fusarium</taxon>
        <taxon>Fusarium solani species complex</taxon>
        <taxon>Fusarium vanettenii</taxon>
    </lineage>
</organism>
<gene>
    <name evidence="2" type="ORF">NECHADRAFT_78461</name>
</gene>
<dbReference type="RefSeq" id="XP_003042933.1">
    <property type="nucleotide sequence ID" value="XM_003042887.1"/>
</dbReference>
<dbReference type="HOGENOM" id="CLU_844927_0_0_1"/>
<dbReference type="Proteomes" id="UP000005206">
    <property type="component" value="Chromosome 3"/>
</dbReference>
<accession>C7ZFC6</accession>
<dbReference type="AlphaFoldDB" id="C7ZFC6"/>
<dbReference type="InParanoid" id="C7ZFC6"/>
<dbReference type="OrthoDB" id="5103747at2759"/>
<evidence type="ECO:0000256" key="1">
    <source>
        <dbReference type="SAM" id="MobiDB-lite"/>
    </source>
</evidence>
<evidence type="ECO:0000313" key="3">
    <source>
        <dbReference type="Proteomes" id="UP000005206"/>
    </source>
</evidence>
<name>C7ZFC6_FUSV7</name>
<keyword evidence="3" id="KW-1185">Reference proteome</keyword>
<sequence>MESPPATSPHVSAQASNEDIEASPGVTQSGVDSSLPFRPVLPPNHEGTEPRSTLDENMEEANIPALLQTTTTSKKTKREKQREKRRLKRASERAATGVSTGQKEHQDNTESAKKIRHRPSPAQRSATTLMQMDQWSRLFLNRTSSLSSLTLDCATAEAMSKATEKTWGGKGRKRTFQSAQELDRFVSVKESELRYLKTTLRRASVVQQLPSNSLESKAREALISSLEPLFQAWEANGEESEKDEVLQEAARLFTDTIIPCLEAQLVQLRQRLNSARILEKRLNRVEAWDQLGKEIYELRRSLDKSKGLLDLQEERDHIMIEYRESLEWE</sequence>
<dbReference type="EMBL" id="GG698923">
    <property type="protein sequence ID" value="EEU37220.1"/>
    <property type="molecule type" value="Genomic_DNA"/>
</dbReference>
<reference evidence="2 3" key="1">
    <citation type="journal article" date="2009" name="PLoS Genet.">
        <title>The genome of Nectria haematococca: contribution of supernumerary chromosomes to gene expansion.</title>
        <authorList>
            <person name="Coleman J.J."/>
            <person name="Rounsley S.D."/>
            <person name="Rodriguez-Carres M."/>
            <person name="Kuo A."/>
            <person name="Wasmann C.C."/>
            <person name="Grimwood J."/>
            <person name="Schmutz J."/>
            <person name="Taga M."/>
            <person name="White G.J."/>
            <person name="Zhou S."/>
            <person name="Schwartz D.C."/>
            <person name="Freitag M."/>
            <person name="Ma L.J."/>
            <person name="Danchin E.G."/>
            <person name="Henrissat B."/>
            <person name="Coutinho P.M."/>
            <person name="Nelson D.R."/>
            <person name="Straney D."/>
            <person name="Napoli C.A."/>
            <person name="Barker B.M."/>
            <person name="Gribskov M."/>
            <person name="Rep M."/>
            <person name="Kroken S."/>
            <person name="Molnar I."/>
            <person name="Rensing C."/>
            <person name="Kennell J.C."/>
            <person name="Zamora J."/>
            <person name="Farman M.L."/>
            <person name="Selker E.U."/>
            <person name="Salamov A."/>
            <person name="Shapiro H."/>
            <person name="Pangilinan J."/>
            <person name="Lindquist E."/>
            <person name="Lamers C."/>
            <person name="Grigoriev I.V."/>
            <person name="Geiser D.M."/>
            <person name="Covert S.F."/>
            <person name="Temporini E."/>
            <person name="Vanetten H.D."/>
        </authorList>
    </citation>
    <scope>NUCLEOTIDE SEQUENCE [LARGE SCALE GENOMIC DNA]</scope>
    <source>
        <strain evidence="3">ATCC MYA-4622 / CBS 123669 / FGSC 9596 / NRRL 45880 / 77-13-4</strain>
    </source>
</reference>
<protein>
    <submittedName>
        <fullName evidence="2">Uncharacterized protein</fullName>
    </submittedName>
</protein>